<dbReference type="Gene3D" id="3.30.70.1430">
    <property type="entry name" value="Multidrug efflux transporter AcrB pore domain"/>
    <property type="match status" value="2"/>
</dbReference>
<dbReference type="InterPro" id="IPR027463">
    <property type="entry name" value="AcrB_DN_DC_subdom"/>
</dbReference>
<dbReference type="InterPro" id="IPR001036">
    <property type="entry name" value="Acrflvin-R"/>
</dbReference>
<feature type="transmembrane region" description="Helical" evidence="2">
    <location>
        <begin position="12"/>
        <end position="32"/>
    </location>
</feature>
<proteinExistence type="predicted"/>
<reference evidence="3 4" key="2">
    <citation type="journal article" date="2011" name="Mol. Biol. Evol.">
        <title>Unity in variety--the pan-genome of the Chlamydiae.</title>
        <authorList>
            <person name="Collingro A."/>
            <person name="Tischler P."/>
            <person name="Weinmaier T."/>
            <person name="Penz T."/>
            <person name="Heinz E."/>
            <person name="Brunham R.C."/>
            <person name="Read T.D."/>
            <person name="Bavoil P.M."/>
            <person name="Sachse K."/>
            <person name="Kahane S."/>
            <person name="Friedman M.G."/>
            <person name="Rattei T."/>
            <person name="Myers G.S."/>
            <person name="Horn M."/>
        </authorList>
    </citation>
    <scope>NUCLEOTIDE SEQUENCE [LARGE SCALE GENOMIC DNA]</scope>
    <source>
        <strain evidence="4">ATCC VR-1471 / Z</strain>
    </source>
</reference>
<feature type="transmembrane region" description="Helical" evidence="2">
    <location>
        <begin position="975"/>
        <end position="998"/>
    </location>
</feature>
<feature type="transmembrane region" description="Helical" evidence="2">
    <location>
        <begin position="363"/>
        <end position="383"/>
    </location>
</feature>
<dbReference type="HOGENOM" id="CLU_002755_1_2_0"/>
<dbReference type="Gene3D" id="1.20.1640.10">
    <property type="entry name" value="Multidrug efflux transporter AcrB transmembrane domain"/>
    <property type="match status" value="2"/>
</dbReference>
<dbReference type="eggNOG" id="COG0841">
    <property type="taxonomic scope" value="Bacteria"/>
</dbReference>
<accession>F8L881</accession>
<keyword evidence="2" id="KW-0812">Transmembrane</keyword>
<feature type="transmembrane region" description="Helical" evidence="2">
    <location>
        <begin position="1004"/>
        <end position="1030"/>
    </location>
</feature>
<protein>
    <submittedName>
        <fullName evidence="3">Multidrug resistance protein MdtB</fullName>
    </submittedName>
</protein>
<dbReference type="Proteomes" id="UP000000496">
    <property type="component" value="Chromosome gsn.131"/>
</dbReference>
<dbReference type="SUPFAM" id="SSF82714">
    <property type="entry name" value="Multidrug efflux transporter AcrB TolC docking domain, DN and DC subdomains"/>
    <property type="match status" value="2"/>
</dbReference>
<sequence>MNLSEIFIRRPVMTCLVMASILFFGILGYKALPVSDLPDVEFPTIQVTTSYPGASPETMADTVTSPLERQFTSIDGILTISSSSTSGNSTIVLQFVLDKDINAAATDVESAISQATPYLPDDLPSNPTYEKTNPTETPVLYYAIKSDTMTLGTLYEYAYSLMGRRLGMVDGVSEVNVYGSPFAVRVQVDPDKLAIHQIGIDQIANAIANSNPQKPVGNLYGPDIEYTINVDGQMQQAAGYNELIVRNNNHALLKIKDLGRALDSLQNDKYSLNYYTADSETPCVIIGILKQNNANTIKVIQGCQAMIEKMRNELPSSAQIVTLFDQSVWIMESVNDVQFTLFIAFILVVIVVLFYLGKFIDTIIPILALPMSVVGTFAMMYLYGFNIDIFSLLAITLSIGFLVDDAIVVLENITRHVEMGKNTWEAALNGSKQISFTILSMTLSLSSVFIPMIFMAGIMGRIFREFAITIVTAVLISGFISLSLTPMLCSKFVGAHTVHAKKNWIERFSDKINGGLQNLYKKGLNFVFRHRFTTLCIGIASVILTVFLGLRLPTDFLPAEDLGFIQGFGIASDSTSPFKMIEYQKQVSEIVRKDPNVAEVVSAGAIPTSNQSLFFVKLKPYNERQSMRVVIRELLEQLHEIPGIKTFMRPLPLLSLDVGTSTSMGNYQYVVTGLEPDQMYEDAENVMAEMRKSGMFTQVISDMHNNAPYANITIDRDRAYDLNVSAMGLEYAFDYAYAAGKISLINSIADQYYVIVETLPKDYGHVDDLNKLYISASSKTPIATQNQINTQNETFPTQIPLSEIVKVEEGVGPLSVAHLNTLPSATIMFDLAPDVPLGTAVQKLNAIASETLSQGVTASVQGSADIFKQTFQSMGFLFIVTLFLIYVILGILYENLVHPLTVMSTLPPAGLGAIITLLIFGLPLSLYAFVGLIMVLGIVLKNGIMIVDFANEGINEGKNLHDAIYEACLARFRPILMTTFAAMMGAVPIALGVGGLTAMSRIPLGLVIVGGLIISQVLTLFFTPVVFIYLETLREKVHSRKQRKKTKNQSEIEPSAPGN</sequence>
<feature type="transmembrane region" description="Helical" evidence="2">
    <location>
        <begin position="913"/>
        <end position="940"/>
    </location>
</feature>
<dbReference type="Pfam" id="PF00873">
    <property type="entry name" value="ACR_tran"/>
    <property type="match status" value="1"/>
</dbReference>
<name>F8L881_SIMNZ</name>
<keyword evidence="2" id="KW-0472">Membrane</keyword>
<feature type="transmembrane region" description="Helical" evidence="2">
    <location>
        <begin position="532"/>
        <end position="550"/>
    </location>
</feature>
<feature type="region of interest" description="Disordered" evidence="1">
    <location>
        <begin position="1040"/>
        <end position="1059"/>
    </location>
</feature>
<organism evidence="3 4">
    <name type="scientific">Simkania negevensis (strain ATCC VR-1471 / DSM 27360 / Z)</name>
    <dbReference type="NCBI Taxonomy" id="331113"/>
    <lineage>
        <taxon>Bacteria</taxon>
        <taxon>Pseudomonadati</taxon>
        <taxon>Chlamydiota</taxon>
        <taxon>Chlamydiia</taxon>
        <taxon>Parachlamydiales</taxon>
        <taxon>Simkaniaceae</taxon>
        <taxon>Simkania</taxon>
    </lineage>
</organism>
<dbReference type="SUPFAM" id="SSF82866">
    <property type="entry name" value="Multidrug efflux transporter AcrB transmembrane domain"/>
    <property type="match status" value="2"/>
</dbReference>
<feature type="transmembrane region" description="Helical" evidence="2">
    <location>
        <begin position="339"/>
        <end position="357"/>
    </location>
</feature>
<feature type="transmembrane region" description="Helical" evidence="2">
    <location>
        <begin position="466"/>
        <end position="484"/>
    </location>
</feature>
<dbReference type="Gene3D" id="3.30.70.1320">
    <property type="entry name" value="Multidrug efflux transporter AcrB pore domain like"/>
    <property type="match status" value="1"/>
</dbReference>
<dbReference type="PANTHER" id="PTHR32063">
    <property type="match status" value="1"/>
</dbReference>
<dbReference type="KEGG" id="sng:SNE_A11220"/>
<gene>
    <name evidence="3" type="primary">mdtB</name>
    <name evidence="3" type="ordered locus">SNE_A11220</name>
</gene>
<evidence type="ECO:0000313" key="3">
    <source>
        <dbReference type="EMBL" id="CCB88999.1"/>
    </source>
</evidence>
<keyword evidence="2" id="KW-1133">Transmembrane helix</keyword>
<dbReference type="PRINTS" id="PR00702">
    <property type="entry name" value="ACRIFLAVINRP"/>
</dbReference>
<dbReference type="AlphaFoldDB" id="F8L881"/>
<reference key="1">
    <citation type="journal article" date="2011" name="Mol. Biol. Evol.">
        <title>Unity in variety -- the pan-genome of the Chlamydiae.</title>
        <authorList>
            <person name="Collingro A."/>
            <person name="Tischler P."/>
            <person name="Weinmaier T."/>
            <person name="Penz T."/>
            <person name="Heinz E."/>
            <person name="Brunham R.C."/>
            <person name="Read T.D."/>
            <person name="Bavoil P.M."/>
            <person name="Sachse K."/>
            <person name="Kahane S."/>
            <person name="Friedman M.G."/>
            <person name="Rattei T."/>
            <person name="Myers G.S.A."/>
            <person name="Horn M."/>
        </authorList>
    </citation>
    <scope>NUCLEOTIDE SEQUENCE</scope>
    <source>
        <strain>Z</strain>
    </source>
</reference>
<feature type="transmembrane region" description="Helical" evidence="2">
    <location>
        <begin position="434"/>
        <end position="454"/>
    </location>
</feature>
<evidence type="ECO:0000313" key="4">
    <source>
        <dbReference type="Proteomes" id="UP000000496"/>
    </source>
</evidence>
<dbReference type="OrthoDB" id="9757876at2"/>
<dbReference type="GO" id="GO:0005886">
    <property type="term" value="C:plasma membrane"/>
    <property type="evidence" value="ECO:0007669"/>
    <property type="project" value="TreeGrafter"/>
</dbReference>
<dbReference type="EMBL" id="FR872582">
    <property type="protein sequence ID" value="CCB88999.1"/>
    <property type="molecule type" value="Genomic_DNA"/>
</dbReference>
<feature type="transmembrane region" description="Helical" evidence="2">
    <location>
        <begin position="875"/>
        <end position="893"/>
    </location>
</feature>
<evidence type="ECO:0000256" key="1">
    <source>
        <dbReference type="SAM" id="MobiDB-lite"/>
    </source>
</evidence>
<dbReference type="STRING" id="331113.SNE_A11220"/>
<dbReference type="SUPFAM" id="SSF82693">
    <property type="entry name" value="Multidrug efflux transporter AcrB pore domain, PN1, PN2, PC1 and PC2 subdomains"/>
    <property type="match status" value="3"/>
</dbReference>
<dbReference type="GO" id="GO:0042910">
    <property type="term" value="F:xenobiotic transmembrane transporter activity"/>
    <property type="evidence" value="ECO:0007669"/>
    <property type="project" value="TreeGrafter"/>
</dbReference>
<evidence type="ECO:0000256" key="2">
    <source>
        <dbReference type="SAM" id="Phobius"/>
    </source>
</evidence>
<keyword evidence="4" id="KW-1185">Reference proteome</keyword>
<dbReference type="PANTHER" id="PTHR32063:SF21">
    <property type="entry name" value="MULTIDRUG RESISTANCE PROTEIN MDTB"/>
    <property type="match status" value="1"/>
</dbReference>
<dbReference type="RefSeq" id="WP_013943466.1">
    <property type="nucleotide sequence ID" value="NC_015713.1"/>
</dbReference>
<dbReference type="Gene3D" id="3.30.70.1440">
    <property type="entry name" value="Multidrug efflux transporter AcrB pore domain"/>
    <property type="match status" value="1"/>
</dbReference>
<dbReference type="FunFam" id="3.30.70.1430:FF:000001">
    <property type="entry name" value="Efflux pump membrane transporter"/>
    <property type="match status" value="1"/>
</dbReference>
<dbReference type="Gene3D" id="3.30.2090.10">
    <property type="entry name" value="Multidrug efflux transporter AcrB TolC docking domain, DN and DC subdomains"/>
    <property type="match status" value="2"/>
</dbReference>